<dbReference type="InterPro" id="IPR006059">
    <property type="entry name" value="SBP"/>
</dbReference>
<accession>A0A5P9YQI0</accession>
<comment type="caution">
    <text evidence="2">The sequence shown here is derived from an EMBL/GenBank/DDBJ whole genome shotgun (WGS) entry which is preliminary data.</text>
</comment>
<dbReference type="AlphaFoldDB" id="A0A5C4WIJ3"/>
<dbReference type="RefSeq" id="WP_139631878.1">
    <property type="nucleotide sequence ID" value="NZ_CP045572.1"/>
</dbReference>
<proteinExistence type="predicted"/>
<dbReference type="PROSITE" id="PS51318">
    <property type="entry name" value="TAT"/>
    <property type="match status" value="1"/>
</dbReference>
<feature type="signal peptide" evidence="1">
    <location>
        <begin position="1"/>
        <end position="27"/>
    </location>
</feature>
<evidence type="ECO:0000313" key="3">
    <source>
        <dbReference type="Proteomes" id="UP000312512"/>
    </source>
</evidence>
<evidence type="ECO:0000256" key="1">
    <source>
        <dbReference type="SAM" id="SignalP"/>
    </source>
</evidence>
<dbReference type="Gene3D" id="3.40.190.10">
    <property type="entry name" value="Periplasmic binding protein-like II"/>
    <property type="match status" value="1"/>
</dbReference>
<accession>A0A5C4WIJ3</accession>
<dbReference type="OrthoDB" id="2515046at2"/>
<feature type="chain" id="PRO_5039224773" evidence="1">
    <location>
        <begin position="28"/>
        <end position="444"/>
    </location>
</feature>
<protein>
    <submittedName>
        <fullName evidence="2">Extracellular solute-binding protein</fullName>
    </submittedName>
</protein>
<keyword evidence="3" id="KW-1185">Reference proteome</keyword>
<dbReference type="InterPro" id="IPR050490">
    <property type="entry name" value="Bact_solute-bd_prot1"/>
</dbReference>
<dbReference type="PANTHER" id="PTHR43649">
    <property type="entry name" value="ARABINOSE-BINDING PROTEIN-RELATED"/>
    <property type="match status" value="1"/>
</dbReference>
<dbReference type="PANTHER" id="PTHR43649:SF12">
    <property type="entry name" value="DIACETYLCHITOBIOSE BINDING PROTEIN DASA"/>
    <property type="match status" value="1"/>
</dbReference>
<evidence type="ECO:0000313" key="2">
    <source>
        <dbReference type="EMBL" id="KAB8194264.1"/>
    </source>
</evidence>
<dbReference type="Proteomes" id="UP000312512">
    <property type="component" value="Unassembled WGS sequence"/>
</dbReference>
<organism evidence="2 3">
    <name type="scientific">Nonomuraea phyllanthi</name>
    <dbReference type="NCBI Taxonomy" id="2219224"/>
    <lineage>
        <taxon>Bacteria</taxon>
        <taxon>Bacillati</taxon>
        <taxon>Actinomycetota</taxon>
        <taxon>Actinomycetes</taxon>
        <taxon>Streptosporangiales</taxon>
        <taxon>Streptosporangiaceae</taxon>
        <taxon>Nonomuraea</taxon>
    </lineage>
</organism>
<dbReference type="EMBL" id="VDLX02000006">
    <property type="protein sequence ID" value="KAB8194264.1"/>
    <property type="molecule type" value="Genomic_DNA"/>
</dbReference>
<sequence length="444" mass="47623">MSDVTRRTFLRRTGLIGGGLLAAPVLGACGGGADGGPAVTSGAVTINFWTHDPGYVKTFTESAKRLSDAPNGAFDYTVKATQADSEALVTKMISQGAAGTGTPDMIGIVISVFPRVMTGGIGKQLLLDLDSVVAPVKDDLLRTSPYSIDGKLYALESDTCLSVMYYREDEFRKNDIPEDVGTWEELAEIGARLHKKTGQSLGTVATGDNTSITNAFLQLLLQRGGGYFDQSGNLILDSPEAVEVLDFMAKGVASGFLLSLPDPYGAPNTAALKNDKLIATVMPNWYNVYGLQTNVPEQKGKWRIRTLPRFAGGGHIASNLGGTGFAVLKDKPNTAAATELLKQTYLTKEGQLLRFQQGGFLPTLKSLYQDKDFLDVEDAYLGGQRLFDVYTPASEDSPVFYQHSQLNVLIEALGGPMLETLQGKKKPAETIKEAVAAYNSKKGN</sequence>
<dbReference type="PROSITE" id="PS51257">
    <property type="entry name" value="PROKAR_LIPOPROTEIN"/>
    <property type="match status" value="1"/>
</dbReference>
<name>A0A5C4WIJ3_9ACTN</name>
<gene>
    <name evidence="2" type="ORF">FH608_019050</name>
</gene>
<dbReference type="InterPro" id="IPR006311">
    <property type="entry name" value="TAT_signal"/>
</dbReference>
<dbReference type="Pfam" id="PF13416">
    <property type="entry name" value="SBP_bac_8"/>
    <property type="match status" value="1"/>
</dbReference>
<keyword evidence="1" id="KW-0732">Signal</keyword>
<dbReference type="SUPFAM" id="SSF53850">
    <property type="entry name" value="Periplasmic binding protein-like II"/>
    <property type="match status" value="1"/>
</dbReference>
<reference evidence="2 3" key="1">
    <citation type="submission" date="2019-10" db="EMBL/GenBank/DDBJ databases">
        <title>Nonomuraea sp. nov., isolated from Phyllanthus amarus.</title>
        <authorList>
            <person name="Klykleung N."/>
            <person name="Tanasupawat S."/>
        </authorList>
    </citation>
    <scope>NUCLEOTIDE SEQUENCE [LARGE SCALE GENOMIC DNA]</scope>
    <source>
        <strain evidence="2 3">PA1-10</strain>
    </source>
</reference>